<dbReference type="EMBL" id="JAHLQK010000004">
    <property type="protein sequence ID" value="MBU5677072.1"/>
    <property type="molecule type" value="Genomic_DNA"/>
</dbReference>
<evidence type="ECO:0000259" key="1">
    <source>
        <dbReference type="Pfam" id="PF01636"/>
    </source>
</evidence>
<dbReference type="PANTHER" id="PTHR41283:SF1">
    <property type="entry name" value="AMINOGLYCOSIDE PHOSPHOTRANSFERASE DOMAIN-CONTAINING PROTEIN"/>
    <property type="match status" value="1"/>
</dbReference>
<dbReference type="PANTHER" id="PTHR41283">
    <property type="entry name" value="AMINOGLYCOSIDE PHOSPHOTRANSFERASE"/>
    <property type="match status" value="1"/>
</dbReference>
<proteinExistence type="predicted"/>
<sequence>MKGDEILIASFNDIPGSNNWSIAKPINKGWSDDKKYYIKTVDGKELLLRVSDITQYENKKKEFESLKLLINMDILMSRPIDFGICNNGQFVYSLLTWINGEDAEVILPKLDNKEQYNLGTKAGVFLKQIHRTPAPQNQPSWAERFNGKINKKIANYKACSIHFHGADRIIEYIEHNRSLLLNRPQSFQHGDYHVGNMIITPEGELGIVDFNRMDYGDPWEEFNRITFCVSTSPAFASGYINGYFDNKVPDLFFRLMALYIGINQLSSIPWAIPFGEEEVNIMLKQSQSVLKWYDDFKTYIPNWYVTNHD</sequence>
<keyword evidence="3" id="KW-1185">Reference proteome</keyword>
<dbReference type="Proteomes" id="UP000779508">
    <property type="component" value="Unassembled WGS sequence"/>
</dbReference>
<organism evidence="2 3">
    <name type="scientific">Alkaliphilus flagellatus</name>
    <dbReference type="NCBI Taxonomy" id="2841507"/>
    <lineage>
        <taxon>Bacteria</taxon>
        <taxon>Bacillati</taxon>
        <taxon>Bacillota</taxon>
        <taxon>Clostridia</taxon>
        <taxon>Peptostreptococcales</taxon>
        <taxon>Natronincolaceae</taxon>
        <taxon>Alkaliphilus</taxon>
    </lineage>
</organism>
<accession>A0ABS6G5T1</accession>
<dbReference type="InterPro" id="IPR002575">
    <property type="entry name" value="Aminoglycoside_PTrfase"/>
</dbReference>
<feature type="domain" description="Aminoglycoside phosphotransferase" evidence="1">
    <location>
        <begin position="23"/>
        <end position="244"/>
    </location>
</feature>
<protein>
    <submittedName>
        <fullName evidence="2">Phosphotransferase family protein</fullName>
    </submittedName>
</protein>
<reference evidence="2 3" key="1">
    <citation type="submission" date="2021-06" db="EMBL/GenBank/DDBJ databases">
        <authorList>
            <person name="Sun Q."/>
            <person name="Li D."/>
        </authorList>
    </citation>
    <scope>NUCLEOTIDE SEQUENCE [LARGE SCALE GENOMIC DNA]</scope>
    <source>
        <strain evidence="2 3">MSJ-5</strain>
    </source>
</reference>
<dbReference type="Pfam" id="PF01636">
    <property type="entry name" value="APH"/>
    <property type="match status" value="1"/>
</dbReference>
<evidence type="ECO:0000313" key="2">
    <source>
        <dbReference type="EMBL" id="MBU5677072.1"/>
    </source>
</evidence>
<gene>
    <name evidence="2" type="ORF">KQI88_11685</name>
</gene>
<name>A0ABS6G5T1_9FIRM</name>
<evidence type="ECO:0000313" key="3">
    <source>
        <dbReference type="Proteomes" id="UP000779508"/>
    </source>
</evidence>
<comment type="caution">
    <text evidence="2">The sequence shown here is derived from an EMBL/GenBank/DDBJ whole genome shotgun (WGS) entry which is preliminary data.</text>
</comment>